<comment type="caution">
    <text evidence="2">The sequence shown here is derived from an EMBL/GenBank/DDBJ whole genome shotgun (WGS) entry which is preliminary data.</text>
</comment>
<dbReference type="EMBL" id="QFOD01000019">
    <property type="protein sequence ID" value="PZP29053.1"/>
    <property type="molecule type" value="Genomic_DNA"/>
</dbReference>
<dbReference type="PROSITE" id="PS50943">
    <property type="entry name" value="HTH_CROC1"/>
    <property type="match status" value="1"/>
</dbReference>
<evidence type="ECO:0000313" key="2">
    <source>
        <dbReference type="EMBL" id="PZP29053.1"/>
    </source>
</evidence>
<dbReference type="AlphaFoldDB" id="A0A2W5DF62"/>
<reference evidence="2 3" key="1">
    <citation type="submission" date="2017-08" db="EMBL/GenBank/DDBJ databases">
        <title>Infants hospitalized years apart are colonized by the same room-sourced microbial strains.</title>
        <authorList>
            <person name="Brooks B."/>
            <person name="Olm M.R."/>
            <person name="Firek B.A."/>
            <person name="Baker R."/>
            <person name="Thomas B.C."/>
            <person name="Morowitz M.J."/>
            <person name="Banfield J.F."/>
        </authorList>
    </citation>
    <scope>NUCLEOTIDE SEQUENCE [LARGE SCALE GENOMIC DNA]</scope>
    <source>
        <strain evidence="2">S2_012_000_R2_81</strain>
    </source>
</reference>
<accession>A0A2W5DF62</accession>
<evidence type="ECO:0000259" key="1">
    <source>
        <dbReference type="PROSITE" id="PS50943"/>
    </source>
</evidence>
<sequence>MTRSINTQEMQVLTRWLREQREGLGLSMRELGLRLGMPHSFVQKVELGERRLDLVEYVWYCRGLGIQPLNGLELVEGCMDSKLGTGQGFWN</sequence>
<dbReference type="SUPFAM" id="SSF47413">
    <property type="entry name" value="lambda repressor-like DNA-binding domains"/>
    <property type="match status" value="1"/>
</dbReference>
<protein>
    <submittedName>
        <fullName evidence="2">Transcriptional regulator</fullName>
    </submittedName>
</protein>
<dbReference type="CDD" id="cd00093">
    <property type="entry name" value="HTH_XRE"/>
    <property type="match status" value="1"/>
</dbReference>
<feature type="domain" description="HTH cro/C1-type" evidence="1">
    <location>
        <begin position="17"/>
        <end position="72"/>
    </location>
</feature>
<dbReference type="Gene3D" id="1.10.260.40">
    <property type="entry name" value="lambda repressor-like DNA-binding domains"/>
    <property type="match status" value="1"/>
</dbReference>
<dbReference type="InterPro" id="IPR010982">
    <property type="entry name" value="Lambda_DNA-bd_dom_sf"/>
</dbReference>
<dbReference type="GO" id="GO:0003677">
    <property type="term" value="F:DNA binding"/>
    <property type="evidence" value="ECO:0007669"/>
    <property type="project" value="InterPro"/>
</dbReference>
<proteinExistence type="predicted"/>
<name>A0A2W5DF62_9BURK</name>
<organism evidence="2 3">
    <name type="scientific">Roseateles depolymerans</name>
    <dbReference type="NCBI Taxonomy" id="76731"/>
    <lineage>
        <taxon>Bacteria</taxon>
        <taxon>Pseudomonadati</taxon>
        <taxon>Pseudomonadota</taxon>
        <taxon>Betaproteobacteria</taxon>
        <taxon>Burkholderiales</taxon>
        <taxon>Sphaerotilaceae</taxon>
        <taxon>Roseateles</taxon>
    </lineage>
</organism>
<gene>
    <name evidence="2" type="ORF">DI603_17715</name>
</gene>
<dbReference type="Proteomes" id="UP000249633">
    <property type="component" value="Unassembled WGS sequence"/>
</dbReference>
<dbReference type="InterPro" id="IPR001387">
    <property type="entry name" value="Cro/C1-type_HTH"/>
</dbReference>
<evidence type="ECO:0000313" key="3">
    <source>
        <dbReference type="Proteomes" id="UP000249633"/>
    </source>
</evidence>
<dbReference type="Pfam" id="PF01381">
    <property type="entry name" value="HTH_3"/>
    <property type="match status" value="1"/>
</dbReference>